<proteinExistence type="predicted"/>
<evidence type="ECO:0000313" key="1">
    <source>
        <dbReference type="EMBL" id="KAH7858252.1"/>
    </source>
</evidence>
<dbReference type="EMBL" id="CM037153">
    <property type="protein sequence ID" value="KAH7858252.1"/>
    <property type="molecule type" value="Genomic_DNA"/>
</dbReference>
<accession>A0ACB7YXM3</accession>
<reference evidence="1 2" key="1">
    <citation type="journal article" date="2021" name="Hortic Res">
        <title>High-quality reference genome and annotation aids understanding of berry development for evergreen blueberry (Vaccinium darrowii).</title>
        <authorList>
            <person name="Yu J."/>
            <person name="Hulse-Kemp A.M."/>
            <person name="Babiker E."/>
            <person name="Staton M."/>
        </authorList>
    </citation>
    <scope>NUCLEOTIDE SEQUENCE [LARGE SCALE GENOMIC DNA]</scope>
    <source>
        <strain evidence="2">cv. NJ 8807/NJ 8810</strain>
        <tissue evidence="1">Young leaf</tissue>
    </source>
</reference>
<sequence length="306" mass="34871">MSVKEFLEIHLKLTRNERDNFYDFMRFRKIKVSREFVLSPLLGIPIVRVGWLWPPLNFTKFNSDAGFVEVDEKVLSSDGVTFRDSKVDGVFCTKFKNVNTPFEAELETFSFGLFLALRLGIPKLVAESDSLELVKAFGSAGIKLEHFDKFMKLPLEMLEDYRISHVLREGNFPAHILANTYDLANVGEEIDGGFNLAYDKEIDVDKTIDSMRKAFGRAYESFLKDYNRQVFSHVLKEGNFLVSLFRVRCWGFPLLGLGGRNFAKFNSDAGFVEVDGKVLTCSCDGFCTKKTHQLSKRVPKSYPTTA</sequence>
<protein>
    <submittedName>
        <fullName evidence="1">Uncharacterized protein</fullName>
    </submittedName>
</protein>
<keyword evidence="2" id="KW-1185">Reference proteome</keyword>
<comment type="caution">
    <text evidence="1">The sequence shown here is derived from an EMBL/GenBank/DDBJ whole genome shotgun (WGS) entry which is preliminary data.</text>
</comment>
<name>A0ACB7YXM3_9ERIC</name>
<dbReference type="Proteomes" id="UP000828048">
    <property type="component" value="Chromosome 3"/>
</dbReference>
<evidence type="ECO:0000313" key="2">
    <source>
        <dbReference type="Proteomes" id="UP000828048"/>
    </source>
</evidence>
<organism evidence="1 2">
    <name type="scientific">Vaccinium darrowii</name>
    <dbReference type="NCBI Taxonomy" id="229202"/>
    <lineage>
        <taxon>Eukaryota</taxon>
        <taxon>Viridiplantae</taxon>
        <taxon>Streptophyta</taxon>
        <taxon>Embryophyta</taxon>
        <taxon>Tracheophyta</taxon>
        <taxon>Spermatophyta</taxon>
        <taxon>Magnoliopsida</taxon>
        <taxon>eudicotyledons</taxon>
        <taxon>Gunneridae</taxon>
        <taxon>Pentapetalae</taxon>
        <taxon>asterids</taxon>
        <taxon>Ericales</taxon>
        <taxon>Ericaceae</taxon>
        <taxon>Vaccinioideae</taxon>
        <taxon>Vaccinieae</taxon>
        <taxon>Vaccinium</taxon>
    </lineage>
</organism>
<gene>
    <name evidence="1" type="ORF">Vadar_021735</name>
</gene>